<feature type="domain" description="CN hydrolase" evidence="2">
    <location>
        <begin position="7"/>
        <end position="256"/>
    </location>
</feature>
<evidence type="ECO:0000256" key="1">
    <source>
        <dbReference type="ARBA" id="ARBA00022801"/>
    </source>
</evidence>
<name>A0A564WCV6_9PROT</name>
<comment type="caution">
    <text evidence="3">The sequence shown here is derived from an EMBL/GenBank/DDBJ whole genome shotgun (WGS) entry which is preliminary data.</text>
</comment>
<accession>A0A564WCV6</accession>
<dbReference type="EMBL" id="UXAT02000009">
    <property type="protein sequence ID" value="VUX45969.1"/>
    <property type="molecule type" value="Genomic_DNA"/>
</dbReference>
<dbReference type="InterPro" id="IPR050345">
    <property type="entry name" value="Aliph_Amidase/BUP"/>
</dbReference>
<dbReference type="Proteomes" id="UP000326641">
    <property type="component" value="Unassembled WGS sequence"/>
</dbReference>
<dbReference type="PANTHER" id="PTHR43674">
    <property type="entry name" value="NITRILASE C965.09-RELATED"/>
    <property type="match status" value="1"/>
</dbReference>
<organism evidence="3 4">
    <name type="scientific">Candidatus Defluviicoccus seviourii</name>
    <dbReference type="NCBI Taxonomy" id="2565273"/>
    <lineage>
        <taxon>Bacteria</taxon>
        <taxon>Pseudomonadati</taxon>
        <taxon>Pseudomonadota</taxon>
        <taxon>Alphaproteobacteria</taxon>
        <taxon>Rhodospirillales</taxon>
        <taxon>Rhodospirillaceae</taxon>
        <taxon>Defluviicoccus</taxon>
    </lineage>
</organism>
<evidence type="ECO:0000313" key="4">
    <source>
        <dbReference type="Proteomes" id="UP000326641"/>
    </source>
</evidence>
<dbReference type="Gene3D" id="3.60.110.10">
    <property type="entry name" value="Carbon-nitrogen hydrolase"/>
    <property type="match status" value="1"/>
</dbReference>
<dbReference type="GO" id="GO:0016811">
    <property type="term" value="F:hydrolase activity, acting on carbon-nitrogen (but not peptide) bonds, in linear amides"/>
    <property type="evidence" value="ECO:0007669"/>
    <property type="project" value="TreeGrafter"/>
</dbReference>
<keyword evidence="4" id="KW-1185">Reference proteome</keyword>
<proteinExistence type="predicted"/>
<dbReference type="InterPro" id="IPR003010">
    <property type="entry name" value="C-N_Hydrolase"/>
</dbReference>
<dbReference type="Pfam" id="PF00795">
    <property type="entry name" value="CN_hydrolase"/>
    <property type="match status" value="1"/>
</dbReference>
<dbReference type="CDD" id="cd07197">
    <property type="entry name" value="nitrilase"/>
    <property type="match status" value="1"/>
</dbReference>
<dbReference type="InterPro" id="IPR036526">
    <property type="entry name" value="C-N_Hydrolase_sf"/>
</dbReference>
<sequence>MVSAPCLRLSLLHLAPKTGDFAGNARNIQHAMRVAAARGAALAITPELALPGFLFRANGVASIEAQPDRWLRTIAATARHLGIAVLVGTAERDRVTGNLHNSAFLIDPTGAVSGHCRKINVAADGWSRPGDTVMPMEWQTLRIGGLICADAYTPDIAARLSAGGADILISPANWGPGVHGPAGEWEERSRETGLPFIVCNRTGRESGLDFSAAESVVIVEGERLMVHRSAHPVTLTLNWDTVAGLPGSPDFVTDIL</sequence>
<evidence type="ECO:0000259" key="2">
    <source>
        <dbReference type="PROSITE" id="PS50263"/>
    </source>
</evidence>
<gene>
    <name evidence="3" type="ORF">DF3PA_170070</name>
</gene>
<dbReference type="PROSITE" id="PS50263">
    <property type="entry name" value="CN_HYDROLASE"/>
    <property type="match status" value="1"/>
</dbReference>
<dbReference type="SUPFAM" id="SSF56317">
    <property type="entry name" value="Carbon-nitrogen hydrolase"/>
    <property type="match status" value="1"/>
</dbReference>
<dbReference type="AlphaFoldDB" id="A0A564WCV6"/>
<dbReference type="EC" id="3.5.-.-" evidence="3"/>
<keyword evidence="1 3" id="KW-0378">Hydrolase</keyword>
<evidence type="ECO:0000313" key="3">
    <source>
        <dbReference type="EMBL" id="VUX45969.1"/>
    </source>
</evidence>
<dbReference type="PANTHER" id="PTHR43674:SF16">
    <property type="entry name" value="CARBON-NITROGEN FAMILY, PUTATIVE (AFU_ORTHOLOGUE AFUA_5G02350)-RELATED"/>
    <property type="match status" value="1"/>
</dbReference>
<reference evidence="3" key="1">
    <citation type="submission" date="2018-11" db="EMBL/GenBank/DDBJ databases">
        <authorList>
            <person name="Onetto C."/>
        </authorList>
    </citation>
    <scope>NUCLEOTIDE SEQUENCE [LARGE SCALE GENOMIC DNA]</scope>
</reference>
<protein>
    <submittedName>
        <fullName evidence="3">Carbon-nitrogen hydrolase family protein</fullName>
        <ecNumber evidence="3">3.5.-.-</ecNumber>
    </submittedName>
</protein>